<feature type="signal peptide" evidence="1">
    <location>
        <begin position="1"/>
        <end position="18"/>
    </location>
</feature>
<accession>A0A1G9R5W6</accession>
<protein>
    <submittedName>
        <fullName evidence="2">Uncharacterized protein</fullName>
    </submittedName>
</protein>
<organism evidence="2 3">
    <name type="scientific">Allokutzneria albata</name>
    <name type="common">Kibdelosporangium albatum</name>
    <dbReference type="NCBI Taxonomy" id="211114"/>
    <lineage>
        <taxon>Bacteria</taxon>
        <taxon>Bacillati</taxon>
        <taxon>Actinomycetota</taxon>
        <taxon>Actinomycetes</taxon>
        <taxon>Pseudonocardiales</taxon>
        <taxon>Pseudonocardiaceae</taxon>
        <taxon>Allokutzneria</taxon>
    </lineage>
</organism>
<feature type="chain" id="PRO_5038794015" evidence="1">
    <location>
        <begin position="19"/>
        <end position="67"/>
    </location>
</feature>
<reference evidence="2 3" key="1">
    <citation type="submission" date="2016-10" db="EMBL/GenBank/DDBJ databases">
        <authorList>
            <person name="de Groot N.N."/>
        </authorList>
    </citation>
    <scope>NUCLEOTIDE SEQUENCE [LARGE SCALE GENOMIC DNA]</scope>
    <source>
        <strain evidence="2 3">DSM 44149</strain>
    </source>
</reference>
<dbReference type="Proteomes" id="UP000183376">
    <property type="component" value="Chromosome I"/>
</dbReference>
<name>A0A1G9R5W6_ALLAB</name>
<gene>
    <name evidence="2" type="ORF">SAMN04489726_0246</name>
</gene>
<keyword evidence="1" id="KW-0732">Signal</keyword>
<proteinExistence type="predicted"/>
<sequence length="67" mass="6982">MLAGVVLALALASAPAPAPRSAEPDRIALELVLFRLVNAPRIVEAIGRFLIVLSRGPDSGGDPRPAR</sequence>
<keyword evidence="3" id="KW-1185">Reference proteome</keyword>
<evidence type="ECO:0000313" key="2">
    <source>
        <dbReference type="EMBL" id="SDM18679.1"/>
    </source>
</evidence>
<evidence type="ECO:0000313" key="3">
    <source>
        <dbReference type="Proteomes" id="UP000183376"/>
    </source>
</evidence>
<evidence type="ECO:0000256" key="1">
    <source>
        <dbReference type="SAM" id="SignalP"/>
    </source>
</evidence>
<dbReference type="AlphaFoldDB" id="A0A1G9R5W6"/>
<dbReference type="EMBL" id="LT629701">
    <property type="protein sequence ID" value="SDM18679.1"/>
    <property type="molecule type" value="Genomic_DNA"/>
</dbReference>